<feature type="compositionally biased region" description="Acidic residues" evidence="15">
    <location>
        <begin position="234"/>
        <end position="244"/>
    </location>
</feature>
<dbReference type="Pfam" id="PF05033">
    <property type="entry name" value="Pre-SET"/>
    <property type="match status" value="1"/>
</dbReference>
<dbReference type="SUPFAM" id="SSF54171">
    <property type="entry name" value="DNA-binding domain"/>
    <property type="match status" value="1"/>
</dbReference>
<feature type="region of interest" description="Disordered" evidence="15">
    <location>
        <begin position="1"/>
        <end position="26"/>
    </location>
</feature>
<evidence type="ECO:0000256" key="3">
    <source>
        <dbReference type="ARBA" id="ARBA00022454"/>
    </source>
</evidence>
<dbReference type="Gene3D" id="2.30.30.140">
    <property type="match status" value="2"/>
</dbReference>
<keyword evidence="7" id="KW-0949">S-adenosyl-L-methionine</keyword>
<evidence type="ECO:0000256" key="13">
    <source>
        <dbReference type="ARBA" id="ARBA00023163"/>
    </source>
</evidence>
<keyword evidence="20" id="KW-1185">Reference proteome</keyword>
<keyword evidence="9" id="KW-0677">Repeat</keyword>
<dbReference type="GO" id="GO:0005694">
    <property type="term" value="C:chromosome"/>
    <property type="evidence" value="ECO:0007669"/>
    <property type="project" value="UniProtKB-SubCell"/>
</dbReference>
<dbReference type="InterPro" id="IPR041292">
    <property type="entry name" value="Tudor_4"/>
</dbReference>
<evidence type="ECO:0000256" key="15">
    <source>
        <dbReference type="SAM" id="MobiDB-lite"/>
    </source>
</evidence>
<evidence type="ECO:0000256" key="8">
    <source>
        <dbReference type="ARBA" id="ARBA00022723"/>
    </source>
</evidence>
<dbReference type="InterPro" id="IPR016177">
    <property type="entry name" value="DNA-bd_dom_sf"/>
</dbReference>
<keyword evidence="13" id="KW-0804">Transcription</keyword>
<dbReference type="Pfam" id="PF01429">
    <property type="entry name" value="MBD"/>
    <property type="match status" value="1"/>
</dbReference>
<dbReference type="GO" id="GO:0008270">
    <property type="term" value="F:zinc ion binding"/>
    <property type="evidence" value="ECO:0007669"/>
    <property type="project" value="InterPro"/>
</dbReference>
<evidence type="ECO:0000313" key="19">
    <source>
        <dbReference type="EMBL" id="KAK7580669.1"/>
    </source>
</evidence>
<dbReference type="GO" id="GO:0046974">
    <property type="term" value="F:histone H3K9 methyltransferase activity"/>
    <property type="evidence" value="ECO:0007669"/>
    <property type="project" value="UniProtKB-ARBA"/>
</dbReference>
<keyword evidence="11" id="KW-0156">Chromatin regulator</keyword>
<dbReference type="PROSITE" id="PS50280">
    <property type="entry name" value="SET"/>
    <property type="match status" value="1"/>
</dbReference>
<dbReference type="SUPFAM" id="SSF82199">
    <property type="entry name" value="SET domain"/>
    <property type="match status" value="1"/>
</dbReference>
<keyword evidence="14" id="KW-0539">Nucleus</keyword>
<dbReference type="GO" id="GO:0032259">
    <property type="term" value="P:methylation"/>
    <property type="evidence" value="ECO:0007669"/>
    <property type="project" value="UniProtKB-KW"/>
</dbReference>
<dbReference type="SMART" id="SM00468">
    <property type="entry name" value="PreSET"/>
    <property type="match status" value="1"/>
</dbReference>
<keyword evidence="10" id="KW-0862">Zinc</keyword>
<keyword evidence="6" id="KW-0808">Transferase</keyword>
<dbReference type="AlphaFoldDB" id="A0AAN9TCN8"/>
<dbReference type="Pfam" id="PF18358">
    <property type="entry name" value="Tudor_4"/>
    <property type="match status" value="1"/>
</dbReference>
<dbReference type="Pfam" id="PF00856">
    <property type="entry name" value="SET"/>
    <property type="match status" value="1"/>
</dbReference>
<dbReference type="Gene3D" id="2.170.270.10">
    <property type="entry name" value="SET domain"/>
    <property type="match status" value="2"/>
</dbReference>
<evidence type="ECO:0000259" key="17">
    <source>
        <dbReference type="PROSITE" id="PS50867"/>
    </source>
</evidence>
<feature type="domain" description="Pre-SET" evidence="17">
    <location>
        <begin position="722"/>
        <end position="795"/>
    </location>
</feature>
<evidence type="ECO:0000256" key="1">
    <source>
        <dbReference type="ARBA" id="ARBA00004123"/>
    </source>
</evidence>
<dbReference type="InterPro" id="IPR001214">
    <property type="entry name" value="SET_dom"/>
</dbReference>
<dbReference type="PANTHER" id="PTHR46024">
    <property type="entry name" value="HISTONE-LYSINE N-METHYLTRANSFERASE EGGLESS"/>
    <property type="match status" value="1"/>
</dbReference>
<dbReference type="PROSITE" id="PS50982">
    <property type="entry name" value="MBD"/>
    <property type="match status" value="1"/>
</dbReference>
<evidence type="ECO:0000256" key="11">
    <source>
        <dbReference type="ARBA" id="ARBA00022853"/>
    </source>
</evidence>
<dbReference type="Proteomes" id="UP001367676">
    <property type="component" value="Unassembled WGS sequence"/>
</dbReference>
<dbReference type="GO" id="GO:0070828">
    <property type="term" value="P:heterochromatin organization"/>
    <property type="evidence" value="ECO:0007669"/>
    <property type="project" value="TreeGrafter"/>
</dbReference>
<feature type="compositionally biased region" description="Basic and acidic residues" evidence="15">
    <location>
        <begin position="879"/>
        <end position="890"/>
    </location>
</feature>
<dbReference type="GO" id="GO:0003677">
    <property type="term" value="F:DNA binding"/>
    <property type="evidence" value="ECO:0007669"/>
    <property type="project" value="InterPro"/>
</dbReference>
<evidence type="ECO:0008006" key="21">
    <source>
        <dbReference type="Google" id="ProtNLM"/>
    </source>
</evidence>
<dbReference type="InterPro" id="IPR046341">
    <property type="entry name" value="SET_dom_sf"/>
</dbReference>
<reference evidence="19 20" key="1">
    <citation type="submission" date="2024-03" db="EMBL/GenBank/DDBJ databases">
        <title>Adaptation during the transition from Ophiocordyceps entomopathogen to insect associate is accompanied by gene loss and intensified selection.</title>
        <authorList>
            <person name="Ward C.M."/>
            <person name="Onetto C.A."/>
            <person name="Borneman A.R."/>
        </authorList>
    </citation>
    <scope>NUCLEOTIDE SEQUENCE [LARGE SCALE GENOMIC DNA]</scope>
    <source>
        <strain evidence="19">AWRI1</strain>
        <tissue evidence="19">Single Adult Female</tissue>
    </source>
</reference>
<evidence type="ECO:0000259" key="18">
    <source>
        <dbReference type="PROSITE" id="PS50982"/>
    </source>
</evidence>
<evidence type="ECO:0000256" key="4">
    <source>
        <dbReference type="ARBA" id="ARBA00022491"/>
    </source>
</evidence>
<dbReference type="SMART" id="SM00317">
    <property type="entry name" value="SET"/>
    <property type="match status" value="1"/>
</dbReference>
<evidence type="ECO:0000256" key="14">
    <source>
        <dbReference type="ARBA" id="ARBA00023242"/>
    </source>
</evidence>
<dbReference type="InterPro" id="IPR047232">
    <property type="entry name" value="SETDB1/2-like_MBD"/>
</dbReference>
<dbReference type="GO" id="GO:0005634">
    <property type="term" value="C:nucleus"/>
    <property type="evidence" value="ECO:0007669"/>
    <property type="project" value="UniProtKB-SubCell"/>
</dbReference>
<keyword evidence="12" id="KW-0805">Transcription regulation</keyword>
<evidence type="ECO:0000256" key="2">
    <source>
        <dbReference type="ARBA" id="ARBA00004286"/>
    </source>
</evidence>
<protein>
    <recommendedName>
        <fullName evidence="21">Histone-lysine N-methyltransferase eggless</fullName>
    </recommendedName>
</protein>
<evidence type="ECO:0000313" key="20">
    <source>
        <dbReference type="Proteomes" id="UP001367676"/>
    </source>
</evidence>
<evidence type="ECO:0000256" key="9">
    <source>
        <dbReference type="ARBA" id="ARBA00022737"/>
    </source>
</evidence>
<evidence type="ECO:0000259" key="16">
    <source>
        <dbReference type="PROSITE" id="PS50280"/>
    </source>
</evidence>
<keyword evidence="5" id="KW-0489">Methyltransferase</keyword>
<dbReference type="PROSITE" id="PS50867">
    <property type="entry name" value="PRE_SET"/>
    <property type="match status" value="1"/>
</dbReference>
<sequence length="1030" mass="119250">MSTSAEPESIVLSDDDSDYDDNSRKKPRRLRTDCLNVECEFGDEYKDSVPSFVLTYYKVRKQKGLKVCGHCFDEACNYFENLKDKFLNFESIYEVPPSRYKPVHVIDSDEEDLSSDDEVEKLDDETMEMVRREFPSILRNIVTSENAHFQLNDAHVRMEESIEKMRTEQQEQIDKLNSFQRDIDTIRKSMYQLFQPNIVQLPELEIRDVKSPADERNILKSHLERKRLAPDSGPDQDDQSDAEGGDVVAVSEEILTPPVNLPPPGNPIIRPRLKPGDMVYVMKYSFKYAWKKSCIIGISRDKGHAEYHIKADMRNPKKSLSSITRLGKNVAYVTPCSFRFTVGVRVIAVFKDETYTGRGELQYHSGIVAEPPKAVNKFRYLIFFDDGCVQYVPHEQIRLICEPSGNPWEDVPAENRDFIKNYLIKYPERPMVKLLVSNVVEVEFLGNWLQGKVMEVDCSLAKMFYLTRERQEWIYRGSSRLRPLYKEFKAAKYRMQTGHRGRIVAGSVGADAPYVEYTRNDDENVPTRSVARKSTSGANKLQKIEEPIKWIPRPIPGRKLELQLVNVMQPKKFVAHQCGPPCVLWTGYKYSEAKKKGPLAIPIFYGFRRIICYFSDGKRVVIYKAPCGRSLRNMDEVHMYLRITKSSMTVDFFDYDFWVNVLAEFQIESYNYSIEDVSNGKELVPINCVNYIDHDLPNCMSYLRDRLPRENVNLNLDPNFLCGCDCTDDCQDRSKCACWRLTYEGQKLIPNNVIDPDVGYHYRRLPERVITGIYECNQNCKCSKSSCLNRVVQYPLSQKLQLYKTEKKGWGVRCLTDIPQGAFISVYAGHLLTDTEANEEGKTYGDEYLAELDYIEVIERIKQDYESDVPEDLEEDLREVRGQTRDKDELNSPSSSSSDELFDEAPVRNREDSRLPAFNVQNTKKKKEKKQFTSIRTYYGDNEDDVYIMDAKGTGNIGRYLNHSCMPNVFVQNVFVDTHDLRFPWVAFFAQTYIIAGTELTWDYNYDIDSVEGTVKYCYCCSSKCRGRLL</sequence>
<name>A0AAN9TCN8_9HEMI</name>
<organism evidence="19 20">
    <name type="scientific">Parthenolecanium corni</name>
    <dbReference type="NCBI Taxonomy" id="536013"/>
    <lineage>
        <taxon>Eukaryota</taxon>
        <taxon>Metazoa</taxon>
        <taxon>Ecdysozoa</taxon>
        <taxon>Arthropoda</taxon>
        <taxon>Hexapoda</taxon>
        <taxon>Insecta</taxon>
        <taxon>Pterygota</taxon>
        <taxon>Neoptera</taxon>
        <taxon>Paraneoptera</taxon>
        <taxon>Hemiptera</taxon>
        <taxon>Sternorrhyncha</taxon>
        <taxon>Coccoidea</taxon>
        <taxon>Coccidae</taxon>
        <taxon>Parthenolecanium</taxon>
    </lineage>
</organism>
<keyword evidence="3" id="KW-0158">Chromosome</keyword>
<dbReference type="CDD" id="cd21181">
    <property type="entry name" value="Tudor_SETDB1_rpt2"/>
    <property type="match status" value="1"/>
</dbReference>
<keyword evidence="4" id="KW-0678">Repressor</keyword>
<feature type="domain" description="SET" evidence="16">
    <location>
        <begin position="798"/>
        <end position="1005"/>
    </location>
</feature>
<dbReference type="EMBL" id="JBBCAQ010000034">
    <property type="protein sequence ID" value="KAK7580669.1"/>
    <property type="molecule type" value="Genomic_DNA"/>
</dbReference>
<feature type="region of interest" description="Disordered" evidence="15">
    <location>
        <begin position="879"/>
        <end position="907"/>
    </location>
</feature>
<dbReference type="GO" id="GO:0010629">
    <property type="term" value="P:negative regulation of gene expression"/>
    <property type="evidence" value="ECO:0007669"/>
    <property type="project" value="TreeGrafter"/>
</dbReference>
<evidence type="ECO:0000256" key="5">
    <source>
        <dbReference type="ARBA" id="ARBA00022603"/>
    </source>
</evidence>
<comment type="subcellular location">
    <subcellularLocation>
        <location evidence="2">Chromosome</location>
    </subcellularLocation>
    <subcellularLocation>
        <location evidence="1">Nucleus</location>
    </subcellularLocation>
</comment>
<comment type="caution">
    <text evidence="19">The sequence shown here is derived from an EMBL/GenBank/DDBJ whole genome shotgun (WGS) entry which is preliminary data.</text>
</comment>
<dbReference type="PANTHER" id="PTHR46024:SF1">
    <property type="entry name" value="HISTONE-LYSINE N-METHYLTRANSFERASE EGGLESS"/>
    <property type="match status" value="1"/>
</dbReference>
<accession>A0AAN9TCN8</accession>
<dbReference type="CDD" id="cd01395">
    <property type="entry name" value="HMT_MBD"/>
    <property type="match status" value="1"/>
</dbReference>
<feature type="domain" description="MBD" evidence="18">
    <location>
        <begin position="593"/>
        <end position="662"/>
    </location>
</feature>
<dbReference type="SMART" id="SM00391">
    <property type="entry name" value="MBD"/>
    <property type="match status" value="1"/>
</dbReference>
<dbReference type="Pfam" id="PF18359">
    <property type="entry name" value="Tudor_5"/>
    <property type="match status" value="1"/>
</dbReference>
<proteinExistence type="predicted"/>
<dbReference type="InterPro" id="IPR041291">
    <property type="entry name" value="TUDOR_5"/>
</dbReference>
<evidence type="ECO:0000256" key="7">
    <source>
        <dbReference type="ARBA" id="ARBA00022691"/>
    </source>
</evidence>
<dbReference type="InterPro" id="IPR051516">
    <property type="entry name" value="SETDB_methyltransferase"/>
</dbReference>
<evidence type="ECO:0000256" key="6">
    <source>
        <dbReference type="ARBA" id="ARBA00022679"/>
    </source>
</evidence>
<dbReference type="InterPro" id="IPR007728">
    <property type="entry name" value="Pre-SET_dom"/>
</dbReference>
<gene>
    <name evidence="19" type="ORF">V9T40_001298</name>
</gene>
<evidence type="ECO:0000256" key="10">
    <source>
        <dbReference type="ARBA" id="ARBA00022833"/>
    </source>
</evidence>
<keyword evidence="8" id="KW-0479">Metal-binding</keyword>
<dbReference type="CDD" id="cd10517">
    <property type="entry name" value="SET_SETDB1"/>
    <property type="match status" value="1"/>
</dbReference>
<feature type="region of interest" description="Disordered" evidence="15">
    <location>
        <begin position="223"/>
        <end position="244"/>
    </location>
</feature>
<dbReference type="InterPro" id="IPR001739">
    <property type="entry name" value="Methyl_CpG_DNA-bd"/>
</dbReference>
<evidence type="ECO:0000256" key="12">
    <source>
        <dbReference type="ARBA" id="ARBA00023015"/>
    </source>
</evidence>